<organism evidence="1">
    <name type="scientific">marine metagenome</name>
    <dbReference type="NCBI Taxonomy" id="408172"/>
    <lineage>
        <taxon>unclassified sequences</taxon>
        <taxon>metagenomes</taxon>
        <taxon>ecological metagenomes</taxon>
    </lineage>
</organism>
<reference evidence="1" key="1">
    <citation type="submission" date="2018-05" db="EMBL/GenBank/DDBJ databases">
        <authorList>
            <person name="Lanie J.A."/>
            <person name="Ng W.-L."/>
            <person name="Kazmierczak K.M."/>
            <person name="Andrzejewski T.M."/>
            <person name="Davidsen T.M."/>
            <person name="Wayne K.J."/>
            <person name="Tettelin H."/>
            <person name="Glass J.I."/>
            <person name="Rusch D."/>
            <person name="Podicherti R."/>
            <person name="Tsui H.-C.T."/>
            <person name="Winkler M.E."/>
        </authorList>
    </citation>
    <scope>NUCLEOTIDE SEQUENCE</scope>
</reference>
<dbReference type="EMBL" id="UINC01185497">
    <property type="protein sequence ID" value="SVD97228.1"/>
    <property type="molecule type" value="Genomic_DNA"/>
</dbReference>
<dbReference type="AlphaFoldDB" id="A0A382ZRF4"/>
<feature type="non-terminal residue" evidence="1">
    <location>
        <position position="30"/>
    </location>
</feature>
<proteinExistence type="predicted"/>
<evidence type="ECO:0000313" key="1">
    <source>
        <dbReference type="EMBL" id="SVD97228.1"/>
    </source>
</evidence>
<gene>
    <name evidence="1" type="ORF">METZ01_LOCUS450082</name>
</gene>
<protein>
    <submittedName>
        <fullName evidence="1">Uncharacterized protein</fullName>
    </submittedName>
</protein>
<accession>A0A382ZRF4</accession>
<sequence>MFDLDQVEELYRTMSEKHQEARKLLGRPLT</sequence>
<name>A0A382ZRF4_9ZZZZ</name>